<protein>
    <submittedName>
        <fullName evidence="3">Type II secretion system protein</fullName>
    </submittedName>
</protein>
<dbReference type="Proteomes" id="UP001304300">
    <property type="component" value="Chromosome"/>
</dbReference>
<gene>
    <name evidence="3" type="ORF">RZN69_03205</name>
</gene>
<keyword evidence="4" id="KW-1185">Reference proteome</keyword>
<dbReference type="PRINTS" id="PR00813">
    <property type="entry name" value="BCTERIALGSPG"/>
</dbReference>
<keyword evidence="2" id="KW-1133">Transmembrane helix</keyword>
<sequence>MKTVIPFGHLGRDPCSESPKKSVGFLPFSNLNHTRSAFTLVEMMILVVIIGLLAVLAMPALEKAREGSYKSRLTNDFRQFKGAFETYALDTGEWPADGGPGTLPVVMDGYVAADKFEDPTIMDGQWDWDGPGAFGFEAGITVVGSNADTEFLRRLDATLDDGNLGTGVFQQGVASGGSYTLILED</sequence>
<dbReference type="KEGG" id="puo:RZN69_03205"/>
<dbReference type="EMBL" id="CP136920">
    <property type="protein sequence ID" value="WOO42081.1"/>
    <property type="molecule type" value="Genomic_DNA"/>
</dbReference>
<evidence type="ECO:0000313" key="4">
    <source>
        <dbReference type="Proteomes" id="UP001304300"/>
    </source>
</evidence>
<evidence type="ECO:0000256" key="2">
    <source>
        <dbReference type="SAM" id="Phobius"/>
    </source>
</evidence>
<dbReference type="SUPFAM" id="SSF54523">
    <property type="entry name" value="Pili subunits"/>
    <property type="match status" value="1"/>
</dbReference>
<name>A0AAQ3LAG3_9BACT</name>
<keyword evidence="2" id="KW-0472">Membrane</keyword>
<dbReference type="InterPro" id="IPR045584">
    <property type="entry name" value="Pilin-like"/>
</dbReference>
<keyword evidence="1" id="KW-0488">Methylation</keyword>
<dbReference type="GO" id="GO:0015628">
    <property type="term" value="P:protein secretion by the type II secretion system"/>
    <property type="evidence" value="ECO:0007669"/>
    <property type="project" value="InterPro"/>
</dbReference>
<dbReference type="Gene3D" id="3.30.700.10">
    <property type="entry name" value="Glycoprotein, Type 4 Pilin"/>
    <property type="match status" value="1"/>
</dbReference>
<dbReference type="PANTHER" id="PTHR30093">
    <property type="entry name" value="GENERAL SECRETION PATHWAY PROTEIN G"/>
    <property type="match status" value="1"/>
</dbReference>
<dbReference type="AlphaFoldDB" id="A0AAQ3LAG3"/>
<organism evidence="3 4">
    <name type="scientific">Rubellicoccus peritrichatus</name>
    <dbReference type="NCBI Taxonomy" id="3080537"/>
    <lineage>
        <taxon>Bacteria</taxon>
        <taxon>Pseudomonadati</taxon>
        <taxon>Verrucomicrobiota</taxon>
        <taxon>Opitutia</taxon>
        <taxon>Puniceicoccales</taxon>
        <taxon>Cerasicoccaceae</taxon>
        <taxon>Rubellicoccus</taxon>
    </lineage>
</organism>
<accession>A0AAQ3LAG3</accession>
<dbReference type="GO" id="GO:0015627">
    <property type="term" value="C:type II protein secretion system complex"/>
    <property type="evidence" value="ECO:0007669"/>
    <property type="project" value="InterPro"/>
</dbReference>
<evidence type="ECO:0000256" key="1">
    <source>
        <dbReference type="ARBA" id="ARBA00022481"/>
    </source>
</evidence>
<evidence type="ECO:0000313" key="3">
    <source>
        <dbReference type="EMBL" id="WOO42081.1"/>
    </source>
</evidence>
<reference evidence="3 4" key="1">
    <citation type="submission" date="2023-10" db="EMBL/GenBank/DDBJ databases">
        <title>Rubellicoccus peritrichatus gen. nov., sp. nov., isolated from an algae of coral reef tank.</title>
        <authorList>
            <person name="Luo J."/>
        </authorList>
    </citation>
    <scope>NUCLEOTIDE SEQUENCE [LARGE SCALE GENOMIC DNA]</scope>
    <source>
        <strain evidence="3 4">CR14</strain>
    </source>
</reference>
<dbReference type="RefSeq" id="WP_317834565.1">
    <property type="nucleotide sequence ID" value="NZ_CP136920.1"/>
</dbReference>
<keyword evidence="2" id="KW-0812">Transmembrane</keyword>
<proteinExistence type="predicted"/>
<feature type="transmembrane region" description="Helical" evidence="2">
    <location>
        <begin position="37"/>
        <end position="61"/>
    </location>
</feature>
<dbReference type="InterPro" id="IPR000983">
    <property type="entry name" value="Bac_GSPG_pilin"/>
</dbReference>